<organism evidence="1 2">
    <name type="scientific">Heterotrigona itama</name>
    <dbReference type="NCBI Taxonomy" id="395501"/>
    <lineage>
        <taxon>Eukaryota</taxon>
        <taxon>Metazoa</taxon>
        <taxon>Ecdysozoa</taxon>
        <taxon>Arthropoda</taxon>
        <taxon>Hexapoda</taxon>
        <taxon>Insecta</taxon>
        <taxon>Pterygota</taxon>
        <taxon>Neoptera</taxon>
        <taxon>Endopterygota</taxon>
        <taxon>Hymenoptera</taxon>
        <taxon>Apocrita</taxon>
        <taxon>Aculeata</taxon>
        <taxon>Apoidea</taxon>
        <taxon>Anthophila</taxon>
        <taxon>Apidae</taxon>
        <taxon>Heterotrigona</taxon>
    </lineage>
</organism>
<dbReference type="AlphaFoldDB" id="A0A6V7HIX0"/>
<accession>A0A6V7HIX0</accession>
<dbReference type="EMBL" id="CAJDYZ010012657">
    <property type="protein sequence ID" value="CAD1480743.1"/>
    <property type="molecule type" value="Genomic_DNA"/>
</dbReference>
<keyword evidence="2" id="KW-1185">Reference proteome</keyword>
<reference evidence="1" key="1">
    <citation type="submission" date="2020-07" db="EMBL/GenBank/DDBJ databases">
        <authorList>
            <person name="Nazaruddin N."/>
        </authorList>
    </citation>
    <scope>NUCLEOTIDE SEQUENCE</scope>
</reference>
<name>A0A6V7HIX0_9HYME</name>
<comment type="caution">
    <text evidence="1">The sequence shown here is derived from an EMBL/GenBank/DDBJ whole genome shotgun (WGS) entry which is preliminary data.</text>
</comment>
<sequence>VGQSKRAAFTYHVPDIISTDARCSSTTPLNSG</sequence>
<dbReference type="Proteomes" id="UP000752696">
    <property type="component" value="Unassembled WGS sequence"/>
</dbReference>
<gene>
    <name evidence="1" type="ORF">MHI_LOCUS960936</name>
</gene>
<proteinExistence type="predicted"/>
<feature type="non-terminal residue" evidence="1">
    <location>
        <position position="1"/>
    </location>
</feature>
<evidence type="ECO:0000313" key="2">
    <source>
        <dbReference type="Proteomes" id="UP000752696"/>
    </source>
</evidence>
<evidence type="ECO:0000313" key="1">
    <source>
        <dbReference type="EMBL" id="CAD1480743.1"/>
    </source>
</evidence>
<protein>
    <submittedName>
        <fullName evidence="1">Uncharacterized protein</fullName>
    </submittedName>
</protein>